<dbReference type="AlphaFoldDB" id="A0A6N9TPB0"/>
<dbReference type="SUPFAM" id="SSF54909">
    <property type="entry name" value="Dimeric alpha+beta barrel"/>
    <property type="match status" value="1"/>
</dbReference>
<name>A0A6N9TPB0_DISTH</name>
<dbReference type="InterPro" id="IPR011008">
    <property type="entry name" value="Dimeric_a/b-barrel"/>
</dbReference>
<dbReference type="EMBL" id="JAAGRR010000121">
    <property type="protein sequence ID" value="NDY43105.1"/>
    <property type="molecule type" value="Genomic_DNA"/>
</dbReference>
<dbReference type="RefSeq" id="WP_163299221.1">
    <property type="nucleotide sequence ID" value="NZ_JAAGRR010000121.1"/>
</dbReference>
<feature type="domain" description="Transcription regulator AsnC/Lrp ligand binding" evidence="1">
    <location>
        <begin position="7"/>
        <end position="77"/>
    </location>
</feature>
<dbReference type="InterPro" id="IPR019887">
    <property type="entry name" value="Tscrpt_reg_AsnC/Lrp_C"/>
</dbReference>
<dbReference type="Pfam" id="PF01037">
    <property type="entry name" value="AsnC_trans_reg"/>
    <property type="match status" value="1"/>
</dbReference>
<evidence type="ECO:0000313" key="3">
    <source>
        <dbReference type="Proteomes" id="UP000469346"/>
    </source>
</evidence>
<comment type="caution">
    <text evidence="2">The sequence shown here is derived from an EMBL/GenBank/DDBJ whole genome shotgun (WGS) entry which is preliminary data.</text>
</comment>
<evidence type="ECO:0000259" key="1">
    <source>
        <dbReference type="Pfam" id="PF01037"/>
    </source>
</evidence>
<dbReference type="Proteomes" id="UP000469346">
    <property type="component" value="Unassembled WGS sequence"/>
</dbReference>
<keyword evidence="3" id="KW-1185">Reference proteome</keyword>
<sequence length="82" mass="9142">MSLKAYVLINTNIGKTTEVAKALSQMPEVQHLDIIMGPYDLIAEIETDSHETLSQVVLTRMQNIEAIRHTMTCPVVKMEEGA</sequence>
<accession>A0A6N9TPB0</accession>
<organism evidence="2 3">
    <name type="scientific">Dissulfurirhabdus thermomarina</name>
    <dbReference type="NCBI Taxonomy" id="1765737"/>
    <lineage>
        <taxon>Bacteria</taxon>
        <taxon>Deltaproteobacteria</taxon>
        <taxon>Dissulfurirhabdaceae</taxon>
        <taxon>Dissulfurirhabdus</taxon>
    </lineage>
</organism>
<reference evidence="2 3" key="1">
    <citation type="submission" date="2020-02" db="EMBL/GenBank/DDBJ databases">
        <title>Comparative genomics of sulfur disproportionating microorganisms.</title>
        <authorList>
            <person name="Ward L.M."/>
            <person name="Bertran E."/>
            <person name="Johnston D.T."/>
        </authorList>
    </citation>
    <scope>NUCLEOTIDE SEQUENCE [LARGE SCALE GENOMIC DNA]</scope>
    <source>
        <strain evidence="2 3">DSM 100025</strain>
    </source>
</reference>
<dbReference type="Gene3D" id="3.30.70.920">
    <property type="match status" value="1"/>
</dbReference>
<protein>
    <submittedName>
        <fullName evidence="2">Lrp/AsnC family transcriptional regulator</fullName>
    </submittedName>
</protein>
<evidence type="ECO:0000313" key="2">
    <source>
        <dbReference type="EMBL" id="NDY43105.1"/>
    </source>
</evidence>
<gene>
    <name evidence="2" type="ORF">G3N55_09660</name>
</gene>
<proteinExistence type="predicted"/>